<sequence length="96" mass="9420">MIHHSEKQAAFIMGVAGLGVMLATAGVARIAAHLQTTEAFLGAICGGSADASGSILANAVHCWGCPAAALGLGLMVSAIVAAGQRPAGARLLQAAR</sequence>
<dbReference type="EMBL" id="JAJOZR010000001">
    <property type="protein sequence ID" value="MCD7107494.1"/>
    <property type="molecule type" value="Genomic_DNA"/>
</dbReference>
<evidence type="ECO:0000313" key="3">
    <source>
        <dbReference type="Proteomes" id="UP001139089"/>
    </source>
</evidence>
<evidence type="ECO:0000256" key="1">
    <source>
        <dbReference type="SAM" id="Phobius"/>
    </source>
</evidence>
<protein>
    <submittedName>
        <fullName evidence="2">Uncharacterized protein</fullName>
    </submittedName>
</protein>
<gene>
    <name evidence="2" type="ORF">LRX75_00440</name>
</gene>
<organism evidence="2 3">
    <name type="scientific">Rhizobium quercicola</name>
    <dbReference type="NCBI Taxonomy" id="2901226"/>
    <lineage>
        <taxon>Bacteria</taxon>
        <taxon>Pseudomonadati</taxon>
        <taxon>Pseudomonadota</taxon>
        <taxon>Alphaproteobacteria</taxon>
        <taxon>Hyphomicrobiales</taxon>
        <taxon>Rhizobiaceae</taxon>
        <taxon>Rhizobium/Agrobacterium group</taxon>
        <taxon>Rhizobium</taxon>
    </lineage>
</organism>
<name>A0A9X1NPS2_9HYPH</name>
<dbReference type="Proteomes" id="UP001139089">
    <property type="component" value="Unassembled WGS sequence"/>
</dbReference>
<dbReference type="AlphaFoldDB" id="A0A9X1NPS2"/>
<comment type="caution">
    <text evidence="2">The sequence shown here is derived from an EMBL/GenBank/DDBJ whole genome shotgun (WGS) entry which is preliminary data.</text>
</comment>
<feature type="transmembrane region" description="Helical" evidence="1">
    <location>
        <begin position="9"/>
        <end position="32"/>
    </location>
</feature>
<accession>A0A9X1NPS2</accession>
<reference evidence="2" key="1">
    <citation type="submission" date="2021-12" db="EMBL/GenBank/DDBJ databases">
        <authorList>
            <person name="Li Y."/>
        </authorList>
    </citation>
    <scope>NUCLEOTIDE SEQUENCE</scope>
    <source>
        <strain evidence="2">DKSPLA3</strain>
    </source>
</reference>
<keyword evidence="1" id="KW-0812">Transmembrane</keyword>
<proteinExistence type="predicted"/>
<dbReference type="RefSeq" id="WP_231811254.1">
    <property type="nucleotide sequence ID" value="NZ_JAJOZR010000001.1"/>
</dbReference>
<keyword evidence="3" id="KW-1185">Reference proteome</keyword>
<evidence type="ECO:0000313" key="2">
    <source>
        <dbReference type="EMBL" id="MCD7107494.1"/>
    </source>
</evidence>
<keyword evidence="1" id="KW-1133">Transmembrane helix</keyword>
<keyword evidence="1" id="KW-0472">Membrane</keyword>